<keyword evidence="6" id="KW-1185">Reference proteome</keyword>
<dbReference type="KEGG" id="asx:CDL62_03480"/>
<evidence type="ECO:0000259" key="4">
    <source>
        <dbReference type="Pfam" id="PF07685"/>
    </source>
</evidence>
<evidence type="ECO:0000256" key="2">
    <source>
        <dbReference type="ARBA" id="ARBA00022573"/>
    </source>
</evidence>
<dbReference type="PANTHER" id="PTHR43873">
    <property type="entry name" value="COBYRINATE A,C-DIAMIDE SYNTHASE"/>
    <property type="match status" value="1"/>
</dbReference>
<keyword evidence="3 5" id="KW-0315">Glutamine amidotransferase</keyword>
<accession>A0A1T5GMT9</accession>
<dbReference type="STRING" id="889453.SAMN03080601_01873"/>
<dbReference type="InterPro" id="IPR004484">
    <property type="entry name" value="CbiA/CobB_synth"/>
</dbReference>
<dbReference type="EMBL" id="FUYV01000010">
    <property type="protein sequence ID" value="SKC09630.1"/>
    <property type="molecule type" value="Genomic_DNA"/>
</dbReference>
<dbReference type="GO" id="GO:0042242">
    <property type="term" value="F:cobyrinic acid a,c-diamide synthase activity"/>
    <property type="evidence" value="ECO:0007669"/>
    <property type="project" value="InterPro"/>
</dbReference>
<evidence type="ECO:0000256" key="1">
    <source>
        <dbReference type="ARBA" id="ARBA00004953"/>
    </source>
</evidence>
<comment type="pathway">
    <text evidence="1">Cofactor biosynthesis; adenosylcobalamin biosynthesis.</text>
</comment>
<dbReference type="Pfam" id="PF07685">
    <property type="entry name" value="GATase_3"/>
    <property type="match status" value="1"/>
</dbReference>
<evidence type="ECO:0000256" key="3">
    <source>
        <dbReference type="ARBA" id="ARBA00022962"/>
    </source>
</evidence>
<dbReference type="GO" id="GO:0009236">
    <property type="term" value="P:cobalamin biosynthetic process"/>
    <property type="evidence" value="ECO:0007669"/>
    <property type="project" value="UniProtKB-KW"/>
</dbReference>
<dbReference type="InterPro" id="IPR029062">
    <property type="entry name" value="Class_I_gatase-like"/>
</dbReference>
<keyword evidence="5" id="KW-0808">Transferase</keyword>
<name>A0A1T5GMT9_9BACT</name>
<dbReference type="InterPro" id="IPR011698">
    <property type="entry name" value="GATase_3"/>
</dbReference>
<dbReference type="AlphaFoldDB" id="A0A1T5GMT9"/>
<dbReference type="SUPFAM" id="SSF52317">
    <property type="entry name" value="Class I glutamine amidotransferase-like"/>
    <property type="match status" value="1"/>
</dbReference>
<proteinExistence type="predicted"/>
<keyword evidence="2" id="KW-0169">Cobalamin biosynthesis</keyword>
<evidence type="ECO:0000313" key="6">
    <source>
        <dbReference type="Proteomes" id="UP000191055"/>
    </source>
</evidence>
<gene>
    <name evidence="5" type="ORF">SAMN03080601_01873</name>
</gene>
<dbReference type="PANTHER" id="PTHR43873:SF1">
    <property type="entry name" value="COBYRINATE A,C-DIAMIDE SYNTHASE"/>
    <property type="match status" value="1"/>
</dbReference>
<dbReference type="OrthoDB" id="9764035at2"/>
<protein>
    <submittedName>
        <fullName evidence="5">CobB/CobQ-like glutamine amidotransferase domain-containing protein</fullName>
    </submittedName>
</protein>
<evidence type="ECO:0000313" key="5">
    <source>
        <dbReference type="EMBL" id="SKC09630.1"/>
    </source>
</evidence>
<dbReference type="GO" id="GO:0016740">
    <property type="term" value="F:transferase activity"/>
    <property type="evidence" value="ECO:0007669"/>
    <property type="project" value="UniProtKB-KW"/>
</dbReference>
<organism evidence="5 6">
    <name type="scientific">Alkalitalea saponilacus</name>
    <dbReference type="NCBI Taxonomy" id="889453"/>
    <lineage>
        <taxon>Bacteria</taxon>
        <taxon>Pseudomonadati</taxon>
        <taxon>Bacteroidota</taxon>
        <taxon>Bacteroidia</taxon>
        <taxon>Marinilabiliales</taxon>
        <taxon>Marinilabiliaceae</taxon>
        <taxon>Alkalitalea</taxon>
    </lineage>
</organism>
<dbReference type="Proteomes" id="UP000191055">
    <property type="component" value="Unassembled WGS sequence"/>
</dbReference>
<feature type="domain" description="CobB/CobQ-like glutamine amidotransferase" evidence="4">
    <location>
        <begin position="1"/>
        <end position="118"/>
    </location>
</feature>
<sequence length="134" mass="15187">MHASIRNHVKNNKALIAECGGFIYLGEFLHNNGIEYKMTGVFEHVASMNNAKLTLGYRSVEINGVSFSGHEFHYSNLTITPETTSFIMKNARGPEVEMPIYRNKNCLASYMHLYCGEKHKMSELLNVLSIKTIK</sequence>
<reference evidence="5 6" key="1">
    <citation type="submission" date="2017-02" db="EMBL/GenBank/DDBJ databases">
        <authorList>
            <person name="Peterson S.W."/>
        </authorList>
    </citation>
    <scope>NUCLEOTIDE SEQUENCE [LARGE SCALE GENOMIC DNA]</scope>
    <source>
        <strain evidence="5 6">DSM 24412</strain>
    </source>
</reference>
<dbReference type="RefSeq" id="WP_079557620.1">
    <property type="nucleotide sequence ID" value="NZ_CP021904.1"/>
</dbReference>
<dbReference type="PROSITE" id="PS51274">
    <property type="entry name" value="GATASE_COBBQ"/>
    <property type="match status" value="1"/>
</dbReference>